<dbReference type="GO" id="GO:0006351">
    <property type="term" value="P:DNA-templated transcription"/>
    <property type="evidence" value="ECO:0007669"/>
    <property type="project" value="InterPro"/>
</dbReference>
<feature type="compositionally biased region" description="Polar residues" evidence="4">
    <location>
        <begin position="92"/>
        <end position="109"/>
    </location>
</feature>
<name>A0AAI9XLP3_9PEZI</name>
<organism evidence="6 7">
    <name type="scientific">Colletotrichum melonis</name>
    <dbReference type="NCBI Taxonomy" id="1209925"/>
    <lineage>
        <taxon>Eukaryota</taxon>
        <taxon>Fungi</taxon>
        <taxon>Dikarya</taxon>
        <taxon>Ascomycota</taxon>
        <taxon>Pezizomycotina</taxon>
        <taxon>Sordariomycetes</taxon>
        <taxon>Hypocreomycetidae</taxon>
        <taxon>Glomerellales</taxon>
        <taxon>Glomerellaceae</taxon>
        <taxon>Colletotrichum</taxon>
        <taxon>Colletotrichum acutatum species complex</taxon>
    </lineage>
</organism>
<accession>A0AAI9XLP3</accession>
<dbReference type="CDD" id="cd12148">
    <property type="entry name" value="fungal_TF_MHR"/>
    <property type="match status" value="1"/>
</dbReference>
<proteinExistence type="predicted"/>
<feature type="compositionally biased region" description="Basic and acidic residues" evidence="4">
    <location>
        <begin position="165"/>
        <end position="176"/>
    </location>
</feature>
<sequence length="686" mass="76039">MDLERAPDSTPRLFRRARAYVPHHMRSSESLFYPLSSGRGCSADAKIAGVRKYAVRAVNRANDVHGGAPHQRLFEKEHSVSAEQLSEPEQAPVTSPQRQVEITRSSTRPLPQPTTRTCRSTLLSSAQVSGAHEQPQLEQQPEHPVTPPIATVTSSIRPMSYSRPAEGESRDREQSQRPRNSLIGSDFAFIQDSQSSLFLFLGPTSTWTFCRRVFTILENAVGSPDTPLAPLNLDGTAFSLQWQPKLQVDADDLLRLPPMDHALFLYNTVKFRLGELFCIIDEPGFLEKFYLFHRNPSETAQEHRLWFIEYLLILALGKALTSGYRSTSRAKKTLNGAYLAARALSLLPDVAFLQNKRPALLAIRVLALSALYLHAIDMRSSAYQYIGQAFRLALHDGLHRRMPKDVGPKLIAEFSNTWWGIYVLDQEISAGLGCPSTLSHDYITTSTPDLLSSDHSEKALSLRCIVLATRPLVIWLLTRKFCPGVEPEWLTGPGATLIKKSGRSAAAILSALDDLAQIEMIEAFLPFHLECAFSAATLLSILSAFLPSHIPQSGWRQSVVVVFEALLCKGSVAAGLRQAELEHLDTLLAPHRTEESASERSYLPIEPSRLDPSTLGRSCDGRASDGQGQKDWAPVNSYPDATGLGTGLWDFADFCVGSEDILTLAREFELNDPIPWLLPADTVRYM</sequence>
<dbReference type="AlphaFoldDB" id="A0AAI9XLP3"/>
<evidence type="ECO:0000256" key="4">
    <source>
        <dbReference type="SAM" id="MobiDB-lite"/>
    </source>
</evidence>
<keyword evidence="1" id="KW-0805">Transcription regulation</keyword>
<feature type="compositionally biased region" description="Low complexity" evidence="4">
    <location>
        <begin position="114"/>
        <end position="125"/>
    </location>
</feature>
<gene>
    <name evidence="6" type="ORF">CMEL01_16740</name>
</gene>
<dbReference type="PANTHER" id="PTHR47424">
    <property type="entry name" value="REGULATORY PROTEIN GAL4"/>
    <property type="match status" value="1"/>
</dbReference>
<dbReference type="Proteomes" id="UP001239795">
    <property type="component" value="Unassembled WGS sequence"/>
</dbReference>
<evidence type="ECO:0000313" key="7">
    <source>
        <dbReference type="Proteomes" id="UP001239795"/>
    </source>
</evidence>
<dbReference type="SMART" id="SM00906">
    <property type="entry name" value="Fungal_trans"/>
    <property type="match status" value="1"/>
</dbReference>
<dbReference type="PANTHER" id="PTHR47424:SF6">
    <property type="entry name" value="PROLINE UTILIZATION TRANS-ACTIVATOR"/>
    <property type="match status" value="1"/>
</dbReference>
<dbReference type="InterPro" id="IPR051127">
    <property type="entry name" value="Fungal_SecMet_Regulators"/>
</dbReference>
<dbReference type="EMBL" id="MLGG01000038">
    <property type="protein sequence ID" value="KAK1452546.1"/>
    <property type="molecule type" value="Genomic_DNA"/>
</dbReference>
<evidence type="ECO:0000256" key="3">
    <source>
        <dbReference type="ARBA" id="ARBA00023242"/>
    </source>
</evidence>
<keyword evidence="2" id="KW-0804">Transcription</keyword>
<keyword evidence="3" id="KW-0539">Nucleus</keyword>
<dbReference type="InterPro" id="IPR007219">
    <property type="entry name" value="XnlR_reg_dom"/>
</dbReference>
<comment type="caution">
    <text evidence="6">The sequence shown here is derived from an EMBL/GenBank/DDBJ whole genome shotgun (WGS) entry which is preliminary data.</text>
</comment>
<evidence type="ECO:0000259" key="5">
    <source>
        <dbReference type="SMART" id="SM00906"/>
    </source>
</evidence>
<feature type="region of interest" description="Disordered" evidence="4">
    <location>
        <begin position="595"/>
        <end position="635"/>
    </location>
</feature>
<evidence type="ECO:0000256" key="1">
    <source>
        <dbReference type="ARBA" id="ARBA00023015"/>
    </source>
</evidence>
<keyword evidence="7" id="KW-1185">Reference proteome</keyword>
<dbReference type="GO" id="GO:0003677">
    <property type="term" value="F:DNA binding"/>
    <property type="evidence" value="ECO:0007669"/>
    <property type="project" value="InterPro"/>
</dbReference>
<feature type="compositionally biased region" description="Low complexity" evidence="4">
    <location>
        <begin position="132"/>
        <end position="143"/>
    </location>
</feature>
<feature type="region of interest" description="Disordered" evidence="4">
    <location>
        <begin position="76"/>
        <end position="178"/>
    </location>
</feature>
<evidence type="ECO:0000256" key="2">
    <source>
        <dbReference type="ARBA" id="ARBA00023163"/>
    </source>
</evidence>
<dbReference type="GO" id="GO:0008270">
    <property type="term" value="F:zinc ion binding"/>
    <property type="evidence" value="ECO:0007669"/>
    <property type="project" value="InterPro"/>
</dbReference>
<reference evidence="6 7" key="1">
    <citation type="submission" date="2016-10" db="EMBL/GenBank/DDBJ databases">
        <title>The genome sequence of Colletotrichum fioriniae PJ7.</title>
        <authorList>
            <person name="Baroncelli R."/>
        </authorList>
    </citation>
    <scope>NUCLEOTIDE SEQUENCE [LARGE SCALE GENOMIC DNA]</scope>
    <source>
        <strain evidence="6">Col 31</strain>
    </source>
</reference>
<feature type="domain" description="Xylanolytic transcriptional activator regulatory" evidence="5">
    <location>
        <begin position="382"/>
        <end position="454"/>
    </location>
</feature>
<dbReference type="Pfam" id="PF04082">
    <property type="entry name" value="Fungal_trans"/>
    <property type="match status" value="1"/>
</dbReference>
<evidence type="ECO:0000313" key="6">
    <source>
        <dbReference type="EMBL" id="KAK1452546.1"/>
    </source>
</evidence>
<protein>
    <recommendedName>
        <fullName evidence="5">Xylanolytic transcriptional activator regulatory domain-containing protein</fullName>
    </recommendedName>
</protein>